<sequence length="173" mass="18827">MSSPQKYSRPTIILHWLFAVTIIAVFILGKVLEGSAISPEKLNVFMAHAGLGALTGLFLIYRIVLLIKHARPKPDPKWGVVMISLSKLVHLLLYLAPLALVISGMSMSLFAGLMELAMAGDWQAWPENITIPPAAIHGFAAPVLLASFALHVIAALYHQLVLKDNLVARMKTA</sequence>
<name>A0A1I3V1A4_9HYPH</name>
<dbReference type="EMBL" id="FOSK01000001">
    <property type="protein sequence ID" value="SFJ88703.1"/>
    <property type="molecule type" value="Genomic_DNA"/>
</dbReference>
<dbReference type="Pfam" id="PF01292">
    <property type="entry name" value="Ni_hydr_CYTB"/>
    <property type="match status" value="1"/>
</dbReference>
<evidence type="ECO:0000256" key="6">
    <source>
        <dbReference type="ARBA" id="ARBA00022692"/>
    </source>
</evidence>
<keyword evidence="10" id="KW-0408">Iron</keyword>
<dbReference type="PANTHER" id="PTHR30529:SF7">
    <property type="entry name" value="CYTOCHROME B561 BACTERIAL_NI-HYDROGENASE DOMAIN-CONTAINING PROTEIN"/>
    <property type="match status" value="1"/>
</dbReference>
<dbReference type="InterPro" id="IPR052168">
    <property type="entry name" value="Cytochrome_b561_oxidase"/>
</dbReference>
<comment type="caution">
    <text evidence="15">The sequence shown here is derived from an EMBL/GenBank/DDBJ whole genome shotgun (WGS) entry which is preliminary data.</text>
</comment>
<evidence type="ECO:0000313" key="16">
    <source>
        <dbReference type="Proteomes" id="UP000199598"/>
    </source>
</evidence>
<keyword evidence="6 13" id="KW-0812">Transmembrane</keyword>
<evidence type="ECO:0000256" key="2">
    <source>
        <dbReference type="ARBA" id="ARBA00004651"/>
    </source>
</evidence>
<evidence type="ECO:0000313" key="15">
    <source>
        <dbReference type="EMBL" id="SFJ88703.1"/>
    </source>
</evidence>
<comment type="subcellular location">
    <subcellularLocation>
        <location evidence="2">Cell membrane</location>
        <topology evidence="2">Multi-pass membrane protein</topology>
    </subcellularLocation>
</comment>
<dbReference type="SUPFAM" id="SSF81342">
    <property type="entry name" value="Transmembrane di-heme cytochromes"/>
    <property type="match status" value="1"/>
</dbReference>
<comment type="cofactor">
    <cofactor evidence="1">
        <name>heme b</name>
        <dbReference type="ChEBI" id="CHEBI:60344"/>
    </cofactor>
</comment>
<comment type="similarity">
    <text evidence="12">Belongs to the cytochrome b561 family.</text>
</comment>
<dbReference type="InterPro" id="IPR016174">
    <property type="entry name" value="Di-haem_cyt_TM"/>
</dbReference>
<evidence type="ECO:0000259" key="14">
    <source>
        <dbReference type="Pfam" id="PF01292"/>
    </source>
</evidence>
<evidence type="ECO:0000256" key="9">
    <source>
        <dbReference type="ARBA" id="ARBA00022989"/>
    </source>
</evidence>
<evidence type="ECO:0000256" key="13">
    <source>
        <dbReference type="SAM" id="Phobius"/>
    </source>
</evidence>
<dbReference type="InterPro" id="IPR011577">
    <property type="entry name" value="Cyt_b561_bac/Ni-Hgenase"/>
</dbReference>
<evidence type="ECO:0000256" key="5">
    <source>
        <dbReference type="ARBA" id="ARBA00022617"/>
    </source>
</evidence>
<proteinExistence type="inferred from homology"/>
<keyword evidence="8" id="KW-0249">Electron transport</keyword>
<keyword evidence="11 13" id="KW-0472">Membrane</keyword>
<evidence type="ECO:0000256" key="1">
    <source>
        <dbReference type="ARBA" id="ARBA00001970"/>
    </source>
</evidence>
<gene>
    <name evidence="15" type="ORF">SAMN04488518_101130</name>
</gene>
<keyword evidence="4" id="KW-1003">Cell membrane</keyword>
<feature type="transmembrane region" description="Helical" evidence="13">
    <location>
        <begin position="134"/>
        <end position="157"/>
    </location>
</feature>
<evidence type="ECO:0000256" key="8">
    <source>
        <dbReference type="ARBA" id="ARBA00022982"/>
    </source>
</evidence>
<reference evidence="15 16" key="1">
    <citation type="submission" date="2016-10" db="EMBL/GenBank/DDBJ databases">
        <authorList>
            <person name="Varghese N."/>
            <person name="Submissions S."/>
        </authorList>
    </citation>
    <scope>NUCLEOTIDE SEQUENCE [LARGE SCALE GENOMIC DNA]</scope>
    <source>
        <strain evidence="15 16">DSM 16392</strain>
    </source>
</reference>
<feature type="transmembrane region" description="Helical" evidence="13">
    <location>
        <begin position="12"/>
        <end position="32"/>
    </location>
</feature>
<keyword evidence="7" id="KW-0479">Metal-binding</keyword>
<accession>A0A1I3V1A4</accession>
<feature type="domain" description="Cytochrome b561 bacterial/Ni-hydrogenase" evidence="14">
    <location>
        <begin position="7"/>
        <end position="172"/>
    </location>
</feature>
<evidence type="ECO:0000256" key="12">
    <source>
        <dbReference type="ARBA" id="ARBA00037975"/>
    </source>
</evidence>
<evidence type="ECO:0000256" key="4">
    <source>
        <dbReference type="ARBA" id="ARBA00022475"/>
    </source>
</evidence>
<keyword evidence="3" id="KW-0813">Transport</keyword>
<dbReference type="PANTHER" id="PTHR30529">
    <property type="entry name" value="CYTOCHROME B561"/>
    <property type="match status" value="1"/>
</dbReference>
<keyword evidence="9 13" id="KW-1133">Transmembrane helix</keyword>
<evidence type="ECO:0000256" key="7">
    <source>
        <dbReference type="ARBA" id="ARBA00022723"/>
    </source>
</evidence>
<dbReference type="Proteomes" id="UP000199598">
    <property type="component" value="Unassembled WGS sequence"/>
</dbReference>
<evidence type="ECO:0000256" key="3">
    <source>
        <dbReference type="ARBA" id="ARBA00022448"/>
    </source>
</evidence>
<feature type="transmembrane region" description="Helical" evidence="13">
    <location>
        <begin position="88"/>
        <end position="114"/>
    </location>
</feature>
<organism evidence="15 16">
    <name type="scientific">Pseudovibrio ascidiaceicola</name>
    <dbReference type="NCBI Taxonomy" id="285279"/>
    <lineage>
        <taxon>Bacteria</taxon>
        <taxon>Pseudomonadati</taxon>
        <taxon>Pseudomonadota</taxon>
        <taxon>Alphaproteobacteria</taxon>
        <taxon>Hyphomicrobiales</taxon>
        <taxon>Stappiaceae</taxon>
        <taxon>Pseudovibrio</taxon>
    </lineage>
</organism>
<keyword evidence="16" id="KW-1185">Reference proteome</keyword>
<keyword evidence="5" id="KW-0349">Heme</keyword>
<dbReference type="RefSeq" id="WP_093515990.1">
    <property type="nucleotide sequence ID" value="NZ_FOSK01000001.1"/>
</dbReference>
<protein>
    <submittedName>
        <fullName evidence="15">Cytochrome b561</fullName>
    </submittedName>
</protein>
<feature type="transmembrane region" description="Helical" evidence="13">
    <location>
        <begin position="44"/>
        <end position="67"/>
    </location>
</feature>
<evidence type="ECO:0000256" key="11">
    <source>
        <dbReference type="ARBA" id="ARBA00023136"/>
    </source>
</evidence>
<evidence type="ECO:0000256" key="10">
    <source>
        <dbReference type="ARBA" id="ARBA00023004"/>
    </source>
</evidence>